<name>A0ABR7DZ64_9BACT</name>
<dbReference type="NCBIfam" id="TIGR04057">
    <property type="entry name" value="SusC_RagA_signa"/>
    <property type="match status" value="1"/>
</dbReference>
<dbReference type="Pfam" id="PF13715">
    <property type="entry name" value="CarbopepD_reg_2"/>
    <property type="match status" value="1"/>
</dbReference>
<keyword evidence="1" id="KW-0812">Transmembrane</keyword>
<keyword evidence="1" id="KW-0998">Cell outer membrane</keyword>
<keyword evidence="1" id="KW-0813">Transport</keyword>
<keyword evidence="7" id="KW-0675">Receptor</keyword>
<dbReference type="Gene3D" id="2.170.130.10">
    <property type="entry name" value="TonB-dependent receptor, plug domain"/>
    <property type="match status" value="1"/>
</dbReference>
<proteinExistence type="inferred from homology"/>
<dbReference type="InterPro" id="IPR023996">
    <property type="entry name" value="TonB-dep_OMP_SusC/RagA"/>
</dbReference>
<keyword evidence="1" id="KW-1134">Transmembrane beta strand</keyword>
<dbReference type="InterPro" id="IPR008969">
    <property type="entry name" value="CarboxyPept-like_regulatory"/>
</dbReference>
<protein>
    <submittedName>
        <fullName evidence="7">TonB-dependent receptor</fullName>
    </submittedName>
</protein>
<dbReference type="Pfam" id="PF00593">
    <property type="entry name" value="TonB_dep_Rec_b-barrel"/>
    <property type="match status" value="1"/>
</dbReference>
<dbReference type="InterPro" id="IPR000531">
    <property type="entry name" value="Beta-barrel_TonB"/>
</dbReference>
<evidence type="ECO:0000256" key="4">
    <source>
        <dbReference type="SAM" id="SignalP"/>
    </source>
</evidence>
<gene>
    <name evidence="7" type="ORF">H8S77_07720</name>
</gene>
<dbReference type="Gene3D" id="2.60.40.1120">
    <property type="entry name" value="Carboxypeptidase-like, regulatory domain"/>
    <property type="match status" value="1"/>
</dbReference>
<keyword evidence="4" id="KW-0732">Signal</keyword>
<evidence type="ECO:0000256" key="1">
    <source>
        <dbReference type="PROSITE-ProRule" id="PRU01360"/>
    </source>
</evidence>
<dbReference type="EMBL" id="JACOOI010000006">
    <property type="protein sequence ID" value="MBC5642772.1"/>
    <property type="molecule type" value="Genomic_DNA"/>
</dbReference>
<dbReference type="InterPro" id="IPR039426">
    <property type="entry name" value="TonB-dep_rcpt-like"/>
</dbReference>
<reference evidence="7 8" key="1">
    <citation type="submission" date="2020-08" db="EMBL/GenBank/DDBJ databases">
        <title>Genome public.</title>
        <authorList>
            <person name="Liu C."/>
            <person name="Sun Q."/>
        </authorList>
    </citation>
    <scope>NUCLEOTIDE SEQUENCE [LARGE SCALE GENOMIC DNA]</scope>
    <source>
        <strain evidence="7 8">BX2</strain>
    </source>
</reference>
<sequence length="1137" mass="127620">MKISLFIMFVCVYQLFAAKAEAQNTIIELKSNKLSIEELFKEIEKQTDYLVVYSTSGVRSNFDLSLTKKKAKVSEYLDEALEGHGLKYEFVNNYIILSKAEATHVKQNTKKVEGVVLDQSGEPIIGANVVEKGTMNGIITDMDGKFILDVATDATLVVSYIGYTTMEVPVSNKQNLSITLKEDTETLEEVVVVGYGTQKKVNLTGAVSQVTSKVLENRPITNLGQGLQGVVPNLNISFDGGDPNAEVKMNIRGLASISGEGSSPLVMVDGVQMNMNMVNPEDVESVSVLKDASSSAIYGARGAFGVILITTKKGKTDRKPVIEYSGSIQLNTHTYLPDMLSAPDYMDAMNESSFNNTGKDKYSAEQVQWVKDYYNDPVNNPVYHMMENGKIFWNSNNNNYKQMLQKWAPTHKHTVNISGGSKAIRFYASAGYMNQEGMFKDATDVFKRYNFLSNISADLTSNFRVGFKAAYTHTVYDAPHAYSTKGTNWWEQMTRGEPQILFPITTPDDSPVGGGIPTEHFYNFLTSGSRNVTNNDLTLLMGNAEWDVIKGLKIKGDFSYRGTNDRQKDVQKEFDYIRDSWTTQNSATFPSSIVAQNSRSNYFAANIYGEYLTSINEKHNITVLAGFNQEWESFRKDYTKQEELVSSDIPSISLGTGKVTTKDEEYSWAIRGMFMRLKYDYMNKYLFEMNGRYDGTSKFPHNSRYGFFPSFSVGWRISSESFMESTQSWLNDLKVRANYGSLGNQNVNGYYPYISTFGVTQQTPFIINGSLPISVAAPGLVSSDLTWETVKSLNLGIDVTVLDRLSASFDWFNRKTINMLTEGDKLPSVLGTDVPRRNNADMKTTGWELSINWRDQLANGFSYDLGLILSDYQSEITKFDNNPSKLYDDYYVGKKIGEIWGYETVGIFQSKEEVVASANQSKLGNGDKWGPGDTHYADLNGDKVIDWGDKTVDNPGDTKVIGNTTPRYQFGITANLAWKGFDCNIFIQGVGKRDFFPIGNYFWGHINNANAVGTYEVYKNAWREDNPGAFYPMWKASSMGYNVRTQTRYLQSGAYARLKNFTIGYTIPTDITRKVRLNKVRIYFSGQNLFEITNMRGNFDPELIGNVDDKNSSSNVGKVGEFYPLQRSILFGLQLSL</sequence>
<dbReference type="SUPFAM" id="SSF56935">
    <property type="entry name" value="Porins"/>
    <property type="match status" value="1"/>
</dbReference>
<dbReference type="InterPro" id="IPR037066">
    <property type="entry name" value="Plug_dom_sf"/>
</dbReference>
<dbReference type="NCBIfam" id="TIGR04056">
    <property type="entry name" value="OMP_RagA_SusC"/>
    <property type="match status" value="1"/>
</dbReference>
<keyword evidence="1 2" id="KW-0472">Membrane</keyword>
<evidence type="ECO:0000256" key="3">
    <source>
        <dbReference type="SAM" id="Coils"/>
    </source>
</evidence>
<dbReference type="Proteomes" id="UP000644010">
    <property type="component" value="Unassembled WGS sequence"/>
</dbReference>
<feature type="domain" description="TonB-dependent receptor plug" evidence="6">
    <location>
        <begin position="200"/>
        <end position="306"/>
    </location>
</feature>
<keyword evidence="8" id="KW-1185">Reference proteome</keyword>
<dbReference type="PROSITE" id="PS52016">
    <property type="entry name" value="TONB_DEPENDENT_REC_3"/>
    <property type="match status" value="1"/>
</dbReference>
<feature type="signal peptide" evidence="4">
    <location>
        <begin position="1"/>
        <end position="22"/>
    </location>
</feature>
<evidence type="ECO:0000256" key="2">
    <source>
        <dbReference type="RuleBase" id="RU003357"/>
    </source>
</evidence>
<dbReference type="Pfam" id="PF07715">
    <property type="entry name" value="Plug"/>
    <property type="match status" value="1"/>
</dbReference>
<comment type="similarity">
    <text evidence="1 2">Belongs to the TonB-dependent receptor family.</text>
</comment>
<feature type="coiled-coil region" evidence="3">
    <location>
        <begin position="19"/>
        <end position="46"/>
    </location>
</feature>
<keyword evidence="2" id="KW-0798">TonB box</keyword>
<evidence type="ECO:0000313" key="7">
    <source>
        <dbReference type="EMBL" id="MBC5642772.1"/>
    </source>
</evidence>
<dbReference type="InterPro" id="IPR012910">
    <property type="entry name" value="Plug_dom"/>
</dbReference>
<comment type="subcellular location">
    <subcellularLocation>
        <location evidence="1">Cell outer membrane</location>
        <topology evidence="1">Multi-pass membrane protein</topology>
    </subcellularLocation>
</comment>
<comment type="caution">
    <text evidence="7">The sequence shown here is derived from an EMBL/GenBank/DDBJ whole genome shotgun (WGS) entry which is preliminary data.</text>
</comment>
<dbReference type="InterPro" id="IPR023997">
    <property type="entry name" value="TonB-dep_OMP_SusC/RagA_CS"/>
</dbReference>
<organism evidence="7 8">
    <name type="scientific">Parabacteroides segnis</name>
    <dbReference type="NCBI Taxonomy" id="2763058"/>
    <lineage>
        <taxon>Bacteria</taxon>
        <taxon>Pseudomonadati</taxon>
        <taxon>Bacteroidota</taxon>
        <taxon>Bacteroidia</taxon>
        <taxon>Bacteroidales</taxon>
        <taxon>Tannerellaceae</taxon>
        <taxon>Parabacteroides</taxon>
    </lineage>
</organism>
<dbReference type="RefSeq" id="WP_186958927.1">
    <property type="nucleotide sequence ID" value="NZ_JACOOI010000006.1"/>
</dbReference>
<dbReference type="SUPFAM" id="SSF49464">
    <property type="entry name" value="Carboxypeptidase regulatory domain-like"/>
    <property type="match status" value="1"/>
</dbReference>
<evidence type="ECO:0000259" key="6">
    <source>
        <dbReference type="Pfam" id="PF07715"/>
    </source>
</evidence>
<accession>A0ABR7DZ64</accession>
<feature type="domain" description="TonB-dependent receptor-like beta-barrel" evidence="5">
    <location>
        <begin position="530"/>
        <end position="1089"/>
    </location>
</feature>
<feature type="chain" id="PRO_5045288014" evidence="4">
    <location>
        <begin position="23"/>
        <end position="1137"/>
    </location>
</feature>
<evidence type="ECO:0000259" key="5">
    <source>
        <dbReference type="Pfam" id="PF00593"/>
    </source>
</evidence>
<keyword evidence="3" id="KW-0175">Coiled coil</keyword>
<evidence type="ECO:0000313" key="8">
    <source>
        <dbReference type="Proteomes" id="UP000644010"/>
    </source>
</evidence>